<keyword evidence="2" id="KW-1185">Reference proteome</keyword>
<dbReference type="EMBL" id="JARK01000004">
    <property type="protein sequence ID" value="EYC46212.1"/>
    <property type="molecule type" value="Genomic_DNA"/>
</dbReference>
<reference evidence="2" key="1">
    <citation type="journal article" date="2015" name="Nat. Genet.">
        <title>The genome and transcriptome of the zoonotic hookworm Ancylostoma ceylanicum identify infection-specific gene families.</title>
        <authorList>
            <person name="Schwarz E.M."/>
            <person name="Hu Y."/>
            <person name="Antoshechkin I."/>
            <person name="Miller M.M."/>
            <person name="Sternberg P.W."/>
            <person name="Aroian R.V."/>
        </authorList>
    </citation>
    <scope>NUCLEOTIDE SEQUENCE</scope>
    <source>
        <strain evidence="2">HY135</strain>
    </source>
</reference>
<organism evidence="1 2">
    <name type="scientific">Ancylostoma ceylanicum</name>
    <dbReference type="NCBI Taxonomy" id="53326"/>
    <lineage>
        <taxon>Eukaryota</taxon>
        <taxon>Metazoa</taxon>
        <taxon>Ecdysozoa</taxon>
        <taxon>Nematoda</taxon>
        <taxon>Chromadorea</taxon>
        <taxon>Rhabditida</taxon>
        <taxon>Rhabditina</taxon>
        <taxon>Rhabditomorpha</taxon>
        <taxon>Strongyloidea</taxon>
        <taxon>Ancylostomatidae</taxon>
        <taxon>Ancylostomatinae</taxon>
        <taxon>Ancylostoma</taxon>
    </lineage>
</organism>
<dbReference type="Proteomes" id="UP000024635">
    <property type="component" value="Unassembled WGS sequence"/>
</dbReference>
<comment type="caution">
    <text evidence="1">The sequence shown here is derived from an EMBL/GenBank/DDBJ whole genome shotgun (WGS) entry which is preliminary data.</text>
</comment>
<accession>A0A016X3T7</accession>
<proteinExistence type="predicted"/>
<name>A0A016X3T7_9BILA</name>
<evidence type="ECO:0000313" key="1">
    <source>
        <dbReference type="EMBL" id="EYC46212.1"/>
    </source>
</evidence>
<protein>
    <submittedName>
        <fullName evidence="1">Uncharacterized protein</fullName>
    </submittedName>
</protein>
<evidence type="ECO:0000313" key="2">
    <source>
        <dbReference type="Proteomes" id="UP000024635"/>
    </source>
</evidence>
<sequence length="75" mass="8220">MKTMKKYETYGGFGKTGAAVALYCVPLLPDDVPNDIDVGEEESEEAVADDRAVEEAEELPDLNDDIIHVFISTTQ</sequence>
<gene>
    <name evidence="1" type="primary">Acey_s0404.g840</name>
    <name evidence="1" type="ORF">Y032_0404g840</name>
</gene>
<dbReference type="AlphaFoldDB" id="A0A016X3T7"/>